<accession>A0A0D6DWM4</accession>
<sequence length="379" mass="42936">MVSRALMTQFLSACPILPPKDSVLAQVADETGQTWLQVKADQAKSVQLAIYDQIYDFKKNDAGVWRVAYPMSDGITMVQLRIDEQDVLTPYLPIGYGYSRPYNYVALDTDEASFYGLADVPHGTIHHEYLKSQVTGNWERCLIYTPPGYEAQTDTSYPVLYLQHGHGENEIGWTSQGKVNFILDNLLAKGTCKPFIVVMSNGMVQVTDASGQTVVDHTLFESYLLKDVIPTIEGKYWIISDRDNRAMAGLSMGSIQTSIVTFNHPELFSQVGLFSGFLHDFIQGHALMDMIKRDPSDNAHLMMLTDANRFLTDYDVFFRAIGEQDIFMAEFEADNVLLDSKNILDHRNLYKGGHDWNVWRKCIRDFAPLLFQDSAHKKT</sequence>
<dbReference type="AlphaFoldDB" id="A0A0D6DWM4"/>
<dbReference type="Proteomes" id="UP000033166">
    <property type="component" value="Chromosome I"/>
</dbReference>
<dbReference type="Pfam" id="PF00756">
    <property type="entry name" value="Esterase"/>
    <property type="match status" value="1"/>
</dbReference>
<dbReference type="InterPro" id="IPR050583">
    <property type="entry name" value="Mycobacterial_A85_antigen"/>
</dbReference>
<dbReference type="EMBL" id="LN774769">
    <property type="protein sequence ID" value="CEN27900.1"/>
    <property type="molecule type" value="Genomic_DNA"/>
</dbReference>
<dbReference type="HOGENOM" id="CLU_037618_2_1_9"/>
<dbReference type="RefSeq" id="WP_050702962.1">
    <property type="nucleotide sequence ID" value="NZ_LN774769.1"/>
</dbReference>
<dbReference type="PANTHER" id="PTHR48098:SF1">
    <property type="entry name" value="DIACYLGLYCEROL ACYLTRANSFERASE_MYCOLYLTRANSFERASE AG85A"/>
    <property type="match status" value="1"/>
</dbReference>
<dbReference type="InterPro" id="IPR000801">
    <property type="entry name" value="Esterase-like"/>
</dbReference>
<protein>
    <submittedName>
        <fullName evidence="1">Esterase</fullName>
    </submittedName>
</protein>
<dbReference type="InterPro" id="IPR029058">
    <property type="entry name" value="AB_hydrolase_fold"/>
</dbReference>
<dbReference type="PANTHER" id="PTHR48098">
    <property type="entry name" value="ENTEROCHELIN ESTERASE-RELATED"/>
    <property type="match status" value="1"/>
</dbReference>
<gene>
    <name evidence="1" type="ORF">LACPI_0700</name>
</gene>
<reference evidence="2" key="1">
    <citation type="submission" date="2015-01" db="EMBL/GenBank/DDBJ databases">
        <authorList>
            <person name="Andreevskaya M."/>
        </authorList>
    </citation>
    <scope>NUCLEOTIDE SEQUENCE [LARGE SCALE GENOMIC DNA]</scope>
    <source>
        <strain evidence="2">MKFS47</strain>
    </source>
</reference>
<dbReference type="STRING" id="1364.LP2241_20318"/>
<proteinExistence type="predicted"/>
<evidence type="ECO:0000313" key="1">
    <source>
        <dbReference type="EMBL" id="CEN27900.1"/>
    </source>
</evidence>
<organism evidence="1 2">
    <name type="scientific">Pseudolactococcus piscium MKFS47</name>
    <dbReference type="NCBI Taxonomy" id="297352"/>
    <lineage>
        <taxon>Bacteria</taxon>
        <taxon>Bacillati</taxon>
        <taxon>Bacillota</taxon>
        <taxon>Bacilli</taxon>
        <taxon>Lactobacillales</taxon>
        <taxon>Streptococcaceae</taxon>
        <taxon>Pseudolactococcus</taxon>
    </lineage>
</organism>
<dbReference type="Gene3D" id="3.40.50.1820">
    <property type="entry name" value="alpha/beta hydrolase"/>
    <property type="match status" value="1"/>
</dbReference>
<dbReference type="KEGG" id="lpk:LACPI_0700"/>
<dbReference type="GO" id="GO:0016747">
    <property type="term" value="F:acyltransferase activity, transferring groups other than amino-acyl groups"/>
    <property type="evidence" value="ECO:0007669"/>
    <property type="project" value="TreeGrafter"/>
</dbReference>
<name>A0A0D6DWM4_9LACT</name>
<evidence type="ECO:0000313" key="2">
    <source>
        <dbReference type="Proteomes" id="UP000033166"/>
    </source>
</evidence>
<dbReference type="SUPFAM" id="SSF53474">
    <property type="entry name" value="alpha/beta-Hydrolases"/>
    <property type="match status" value="1"/>
</dbReference>